<dbReference type="InterPro" id="IPR020846">
    <property type="entry name" value="MFS_dom"/>
</dbReference>
<dbReference type="Pfam" id="PF07690">
    <property type="entry name" value="MFS_1"/>
    <property type="match status" value="1"/>
</dbReference>
<dbReference type="OrthoDB" id="9773404at2"/>
<feature type="transmembrane region" description="Helical" evidence="7">
    <location>
        <begin position="37"/>
        <end position="58"/>
    </location>
</feature>
<dbReference type="PROSITE" id="PS50850">
    <property type="entry name" value="MFS"/>
    <property type="match status" value="1"/>
</dbReference>
<evidence type="ECO:0000256" key="7">
    <source>
        <dbReference type="SAM" id="Phobius"/>
    </source>
</evidence>
<evidence type="ECO:0000256" key="3">
    <source>
        <dbReference type="ARBA" id="ARBA00022475"/>
    </source>
</evidence>
<evidence type="ECO:0000256" key="2">
    <source>
        <dbReference type="ARBA" id="ARBA00022448"/>
    </source>
</evidence>
<keyword evidence="6 7" id="KW-0472">Membrane</keyword>
<feature type="transmembrane region" description="Helical" evidence="7">
    <location>
        <begin position="379"/>
        <end position="398"/>
    </location>
</feature>
<dbReference type="SUPFAM" id="SSF103473">
    <property type="entry name" value="MFS general substrate transporter"/>
    <property type="match status" value="1"/>
</dbReference>
<dbReference type="InterPro" id="IPR036259">
    <property type="entry name" value="MFS_trans_sf"/>
</dbReference>
<dbReference type="EMBL" id="LTAY01000081">
    <property type="protein sequence ID" value="OPX46591.1"/>
    <property type="molecule type" value="Genomic_DNA"/>
</dbReference>
<keyword evidence="2" id="KW-0813">Transport</keyword>
<evidence type="ECO:0000256" key="5">
    <source>
        <dbReference type="ARBA" id="ARBA00022989"/>
    </source>
</evidence>
<evidence type="ECO:0000256" key="4">
    <source>
        <dbReference type="ARBA" id="ARBA00022692"/>
    </source>
</evidence>
<accession>A0A1V4STG4</accession>
<feature type="transmembrane region" description="Helical" evidence="7">
    <location>
        <begin position="166"/>
        <end position="186"/>
    </location>
</feature>
<evidence type="ECO:0000259" key="8">
    <source>
        <dbReference type="PROSITE" id="PS50850"/>
    </source>
</evidence>
<feature type="transmembrane region" description="Helical" evidence="7">
    <location>
        <begin position="349"/>
        <end position="373"/>
    </location>
</feature>
<evidence type="ECO:0000256" key="1">
    <source>
        <dbReference type="ARBA" id="ARBA00004651"/>
    </source>
</evidence>
<dbReference type="AlphaFoldDB" id="A0A1V4STG4"/>
<keyword evidence="3" id="KW-1003">Cell membrane</keyword>
<dbReference type="GO" id="GO:0022857">
    <property type="term" value="F:transmembrane transporter activity"/>
    <property type="evidence" value="ECO:0007669"/>
    <property type="project" value="InterPro"/>
</dbReference>
<dbReference type="InterPro" id="IPR011701">
    <property type="entry name" value="MFS"/>
</dbReference>
<feature type="transmembrane region" description="Helical" evidence="7">
    <location>
        <begin position="137"/>
        <end position="160"/>
    </location>
</feature>
<evidence type="ECO:0000313" key="9">
    <source>
        <dbReference type="EMBL" id="OPX46591.1"/>
    </source>
</evidence>
<feature type="domain" description="Major facilitator superfamily (MFS) profile" evidence="8">
    <location>
        <begin position="13"/>
        <end position="401"/>
    </location>
</feature>
<gene>
    <name evidence="9" type="primary">ltaA</name>
    <name evidence="9" type="ORF">CLTHE_28120</name>
</gene>
<sequence>MNIKNNILFKKKELFNFCTLRFIFGISYSFMIPIIPLYFSSIGISTMIIGIVMSLYGVGKALTQIPFGALSDWIGDKLLLIIALGLMAFVPIVYIITSNNIFAEGNYIVQGAVLGIAAPPTFSILSRSLEPSKRGECTGYASAVFTLGGGIGAIIGGFVAYKLNSYNTVFALASAGIFLSLIFLIFKIKKKEKFIKECKNENKQIPCRSKVIFNEIKKHKLFPRIILLGSIALLGDFIYGCVVSIFPFYGQEVLHGTDFYTSCIISIYLFVFGLFAPVGGWSSDKIGVKKQLFLSFMVMNISLLSLSMIRGKILFTGIIIIYFLGATFLNAALQNSLLEFGENENIKGIVFGFVGASESAGYAISPIIAAYIYELNKEMLFIGLLCMSLLVTFIFIILRKKAFDNKEEFSN</sequence>
<reference evidence="9 10" key="1">
    <citation type="submission" date="2016-02" db="EMBL/GenBank/DDBJ databases">
        <title>Genome sequence of Clostridium thermobutyricum DSM 4928.</title>
        <authorList>
            <person name="Poehlein A."/>
            <person name="Daniel R."/>
        </authorList>
    </citation>
    <scope>NUCLEOTIDE SEQUENCE [LARGE SCALE GENOMIC DNA]</scope>
    <source>
        <strain evidence="9 10">DSM 4928</strain>
    </source>
</reference>
<keyword evidence="5 7" id="KW-1133">Transmembrane helix</keyword>
<feature type="transmembrane region" description="Helical" evidence="7">
    <location>
        <begin position="259"/>
        <end position="280"/>
    </location>
</feature>
<dbReference type="RefSeq" id="WP_080023994.1">
    <property type="nucleotide sequence ID" value="NZ_LTAY01000081.1"/>
</dbReference>
<dbReference type="Gene3D" id="1.20.1250.20">
    <property type="entry name" value="MFS general substrate transporter like domains"/>
    <property type="match status" value="2"/>
</dbReference>
<comment type="caution">
    <text evidence="9">The sequence shown here is derived from an EMBL/GenBank/DDBJ whole genome shotgun (WGS) entry which is preliminary data.</text>
</comment>
<feature type="transmembrane region" description="Helical" evidence="7">
    <location>
        <begin position="14"/>
        <end position="31"/>
    </location>
</feature>
<evidence type="ECO:0000313" key="10">
    <source>
        <dbReference type="Proteomes" id="UP000191448"/>
    </source>
</evidence>
<feature type="transmembrane region" description="Helical" evidence="7">
    <location>
        <begin position="108"/>
        <end position="125"/>
    </location>
</feature>
<proteinExistence type="predicted"/>
<dbReference type="InterPro" id="IPR050171">
    <property type="entry name" value="MFS_Transporters"/>
</dbReference>
<feature type="transmembrane region" description="Helical" evidence="7">
    <location>
        <begin position="78"/>
        <end position="96"/>
    </location>
</feature>
<protein>
    <submittedName>
        <fullName evidence="9">Putative glycolipid permease LtaA</fullName>
    </submittedName>
</protein>
<dbReference type="GO" id="GO:0005886">
    <property type="term" value="C:plasma membrane"/>
    <property type="evidence" value="ECO:0007669"/>
    <property type="project" value="UniProtKB-SubCell"/>
</dbReference>
<feature type="transmembrane region" description="Helical" evidence="7">
    <location>
        <begin position="315"/>
        <end position="337"/>
    </location>
</feature>
<organism evidence="9 10">
    <name type="scientific">Clostridium thermobutyricum DSM 4928</name>
    <dbReference type="NCBI Taxonomy" id="1121339"/>
    <lineage>
        <taxon>Bacteria</taxon>
        <taxon>Bacillati</taxon>
        <taxon>Bacillota</taxon>
        <taxon>Clostridia</taxon>
        <taxon>Eubacteriales</taxon>
        <taxon>Clostridiaceae</taxon>
        <taxon>Clostridium</taxon>
    </lineage>
</organism>
<feature type="transmembrane region" description="Helical" evidence="7">
    <location>
        <begin position="292"/>
        <end position="309"/>
    </location>
</feature>
<evidence type="ECO:0000256" key="6">
    <source>
        <dbReference type="ARBA" id="ARBA00023136"/>
    </source>
</evidence>
<feature type="transmembrane region" description="Helical" evidence="7">
    <location>
        <begin position="225"/>
        <end position="247"/>
    </location>
</feature>
<keyword evidence="4 7" id="KW-0812">Transmembrane</keyword>
<comment type="subcellular location">
    <subcellularLocation>
        <location evidence="1">Cell membrane</location>
        <topology evidence="1">Multi-pass membrane protein</topology>
    </subcellularLocation>
</comment>
<dbReference type="Proteomes" id="UP000191448">
    <property type="component" value="Unassembled WGS sequence"/>
</dbReference>
<dbReference type="PANTHER" id="PTHR23517">
    <property type="entry name" value="RESISTANCE PROTEIN MDTM, PUTATIVE-RELATED-RELATED"/>
    <property type="match status" value="1"/>
</dbReference>
<name>A0A1V4STG4_9CLOT</name>